<dbReference type="SMART" id="SM00667">
    <property type="entry name" value="LisH"/>
    <property type="match status" value="1"/>
</dbReference>
<dbReference type="Pfam" id="PF08513">
    <property type="entry name" value="LisH"/>
    <property type="match status" value="1"/>
</dbReference>
<dbReference type="InterPro" id="IPR033270">
    <property type="entry name" value="VPRBP/DCAF1"/>
</dbReference>
<feature type="region of interest" description="Disordered" evidence="6">
    <location>
        <begin position="128"/>
        <end position="147"/>
    </location>
</feature>
<evidence type="ECO:0000256" key="2">
    <source>
        <dbReference type="ARBA" id="ARBA00004906"/>
    </source>
</evidence>
<dbReference type="InterPro" id="IPR036322">
    <property type="entry name" value="WD40_repeat_dom_sf"/>
</dbReference>
<dbReference type="PANTHER" id="PTHR13129">
    <property type="entry name" value="VPRBP PROTEIN-RELATED"/>
    <property type="match status" value="1"/>
</dbReference>
<dbReference type="GO" id="GO:0005634">
    <property type="term" value="C:nucleus"/>
    <property type="evidence" value="ECO:0007669"/>
    <property type="project" value="UniProtKB-SubCell"/>
</dbReference>
<accession>A0A8W8MDV9</accession>
<dbReference type="AlphaFoldDB" id="A0A8W8MDV9"/>
<comment type="subcellular location">
    <subcellularLocation>
        <location evidence="1">Nucleus</location>
    </subcellularLocation>
</comment>
<keyword evidence="4" id="KW-0833">Ubl conjugation pathway</keyword>
<dbReference type="Proteomes" id="UP000005408">
    <property type="component" value="Unassembled WGS sequence"/>
</dbReference>
<dbReference type="Gene3D" id="2.130.10.10">
    <property type="entry name" value="YVTN repeat-like/Quinoprotein amine dehydrogenase"/>
    <property type="match status" value="1"/>
</dbReference>
<keyword evidence="8" id="KW-1185">Reference proteome</keyword>
<dbReference type="PANTHER" id="PTHR13129:SF4">
    <property type="entry name" value="DDB1- AND CUL4-ASSOCIATED FACTOR 1"/>
    <property type="match status" value="1"/>
</dbReference>
<feature type="compositionally biased region" description="Acidic residues" evidence="6">
    <location>
        <begin position="620"/>
        <end position="633"/>
    </location>
</feature>
<evidence type="ECO:0000313" key="7">
    <source>
        <dbReference type="EnsemblMetazoa" id="G33256.1:cds"/>
    </source>
</evidence>
<dbReference type="SUPFAM" id="SSF50978">
    <property type="entry name" value="WD40 repeat-like"/>
    <property type="match status" value="1"/>
</dbReference>
<reference evidence="7" key="1">
    <citation type="submission" date="2022-08" db="UniProtKB">
        <authorList>
            <consortium name="EnsemblMetazoa"/>
        </authorList>
    </citation>
    <scope>IDENTIFICATION</scope>
    <source>
        <strain evidence="7">05x7-T-G4-1.051#20</strain>
    </source>
</reference>
<dbReference type="GO" id="GO:0080008">
    <property type="term" value="C:Cul4-RING E3 ubiquitin ligase complex"/>
    <property type="evidence" value="ECO:0007669"/>
    <property type="project" value="TreeGrafter"/>
</dbReference>
<feature type="compositionally biased region" description="Low complexity" evidence="6">
    <location>
        <begin position="89"/>
        <end position="117"/>
    </location>
</feature>
<protein>
    <recommendedName>
        <fullName evidence="9">LisH domain-containing protein</fullName>
    </recommendedName>
</protein>
<evidence type="ECO:0000256" key="3">
    <source>
        <dbReference type="ARBA" id="ARBA00008845"/>
    </source>
</evidence>
<feature type="compositionally biased region" description="Acidic residues" evidence="6">
    <location>
        <begin position="557"/>
        <end position="612"/>
    </location>
</feature>
<evidence type="ECO:0008006" key="9">
    <source>
        <dbReference type="Google" id="ProtNLM"/>
    </source>
</evidence>
<dbReference type="GO" id="GO:0016567">
    <property type="term" value="P:protein ubiquitination"/>
    <property type="evidence" value="ECO:0007669"/>
    <property type="project" value="InterPro"/>
</dbReference>
<name>A0A8W8MDV9_MAGGI</name>
<feature type="region of interest" description="Disordered" evidence="6">
    <location>
        <begin position="75"/>
        <end position="123"/>
    </location>
</feature>
<dbReference type="InterPro" id="IPR015943">
    <property type="entry name" value="WD40/YVTN_repeat-like_dom_sf"/>
</dbReference>
<comment type="pathway">
    <text evidence="2">Protein modification; protein ubiquitination.</text>
</comment>
<sequence>ADIVAQSRITFQEKELLQLIHSHLQSKGLAEAAAALQREANLPRSITPPNVLPAQPCVFSSPHLASPRISRQISHSAAAHLSGTPDIPSTSSGYFSNSSSQRESPTNPGSTPGTPGPIRFHIGRHNQQFSPGLVPVRGSASKSRFSTEKDCSLNSPVWRSKGHLKGQGDYDMTLDKIVTEYLRKQHALCRNPVTTCPPMSLFKPHRCPEPRGRRMAPLNATSRIYNRMLGPKVGGIGGASVDRKFIYSRFRPCQSYRNSDDGGMLCCSFSRDEQYLMYGTFWGDIKLVSLQSGEETASYNFHQVPIEDFQQAKDHDVLLVSYADNGSGVWTYGDVVENKYSFEDSHIEFSKLIQDRIIGTKEETANIYDVSTGQRILKLFEANKANNYRENRATFNPTDELVLNDGVLWDIRSGKSIHKFDKFNDNISGVFHPMGLEIIINSEVWDIRSYHLLHTVPALNQCQIRFNNRGDIIYAIYVMDEEMDDFKGRSPYSSTFRTFDSTDYSSIATMDVRSKSISDLCTDRSDCYLAVVENLNTELGTEEFVCKLYEVGKLRDEEDDQPEDDELDEVDDEDDDDEDLLNDFNDSNDDDFFTDGDDDDDEDDEDNEEDNADFSFSDMGSDDDDDDGDDIDDDALFELL</sequence>
<dbReference type="InterPro" id="IPR006594">
    <property type="entry name" value="LisH"/>
</dbReference>
<organism evidence="7 8">
    <name type="scientific">Magallana gigas</name>
    <name type="common">Pacific oyster</name>
    <name type="synonym">Crassostrea gigas</name>
    <dbReference type="NCBI Taxonomy" id="29159"/>
    <lineage>
        <taxon>Eukaryota</taxon>
        <taxon>Metazoa</taxon>
        <taxon>Spiralia</taxon>
        <taxon>Lophotrochozoa</taxon>
        <taxon>Mollusca</taxon>
        <taxon>Bivalvia</taxon>
        <taxon>Autobranchia</taxon>
        <taxon>Pteriomorphia</taxon>
        <taxon>Ostreida</taxon>
        <taxon>Ostreoidea</taxon>
        <taxon>Ostreidae</taxon>
        <taxon>Magallana</taxon>
    </lineage>
</organism>
<comment type="similarity">
    <text evidence="3">Belongs to the VPRBP/DCAF1 family.</text>
</comment>
<evidence type="ECO:0000256" key="1">
    <source>
        <dbReference type="ARBA" id="ARBA00004123"/>
    </source>
</evidence>
<evidence type="ECO:0000256" key="5">
    <source>
        <dbReference type="ARBA" id="ARBA00023242"/>
    </source>
</evidence>
<dbReference type="EnsemblMetazoa" id="G33256.1">
    <property type="protein sequence ID" value="G33256.1:cds"/>
    <property type="gene ID" value="G33256"/>
</dbReference>
<keyword evidence="5" id="KW-0539">Nucleus</keyword>
<proteinExistence type="inferred from homology"/>
<evidence type="ECO:0000256" key="6">
    <source>
        <dbReference type="SAM" id="MobiDB-lite"/>
    </source>
</evidence>
<feature type="region of interest" description="Disordered" evidence="6">
    <location>
        <begin position="555"/>
        <end position="633"/>
    </location>
</feature>
<dbReference type="PROSITE" id="PS50896">
    <property type="entry name" value="LISH"/>
    <property type="match status" value="1"/>
</dbReference>
<evidence type="ECO:0000256" key="4">
    <source>
        <dbReference type="ARBA" id="ARBA00022786"/>
    </source>
</evidence>
<evidence type="ECO:0000313" key="8">
    <source>
        <dbReference type="Proteomes" id="UP000005408"/>
    </source>
</evidence>